<gene>
    <name evidence="3" type="ORF">COU95_02335</name>
</gene>
<accession>A0A2M8L3E0</accession>
<dbReference type="AlphaFoldDB" id="A0A2M8L3E0"/>
<dbReference type="InterPro" id="IPR001374">
    <property type="entry name" value="R3H_dom"/>
</dbReference>
<dbReference type="InterPro" id="IPR038008">
    <property type="entry name" value="Jag_KH"/>
</dbReference>
<reference evidence="4" key="1">
    <citation type="submission" date="2017-09" db="EMBL/GenBank/DDBJ databases">
        <title>Depth-based differentiation of microbial function through sediment-hosted aquifers and enrichment of novel symbionts in the deep terrestrial subsurface.</title>
        <authorList>
            <person name="Probst A.J."/>
            <person name="Ladd B."/>
            <person name="Jarett J.K."/>
            <person name="Geller-Mcgrath D.E."/>
            <person name="Sieber C.M.K."/>
            <person name="Emerson J.B."/>
            <person name="Anantharaman K."/>
            <person name="Thomas B.C."/>
            <person name="Malmstrom R."/>
            <person name="Stieglmeier M."/>
            <person name="Klingl A."/>
            <person name="Woyke T."/>
            <person name="Ryan C.M."/>
            <person name="Banfield J.F."/>
        </authorList>
    </citation>
    <scope>NUCLEOTIDE SEQUENCE [LARGE SCALE GENOMIC DNA]</scope>
</reference>
<dbReference type="PANTHER" id="PTHR35800">
    <property type="entry name" value="PROTEIN JAG"/>
    <property type="match status" value="1"/>
</dbReference>
<feature type="region of interest" description="Disordered" evidence="1">
    <location>
        <begin position="154"/>
        <end position="173"/>
    </location>
</feature>
<proteinExistence type="predicted"/>
<dbReference type="Proteomes" id="UP000231474">
    <property type="component" value="Unassembled WGS sequence"/>
</dbReference>
<dbReference type="Gene3D" id="3.30.300.20">
    <property type="match status" value="1"/>
</dbReference>
<name>A0A2M8L3E0_9BACT</name>
<comment type="caution">
    <text evidence="3">The sequence shown here is derived from an EMBL/GenBank/DDBJ whole genome shotgun (WGS) entry which is preliminary data.</text>
</comment>
<sequence length="173" mass="19597">MDRKNKKILMLRNKQSLMLRNKKDKVKITKEIAEEMLSLLGIEAKIKFEEDKESKAVKIQIETGEPGILIGYHGETLSALQMLLGIIVSKKVGEWTRIVVNIGDYRERREEVLERMALSAAQKAKFSGEPVILPPLSAQDRRVIHLTLSSHPDVISESEGEGESRRLVVKPKK</sequence>
<dbReference type="Pfam" id="PF01424">
    <property type="entry name" value="R3H"/>
    <property type="match status" value="1"/>
</dbReference>
<organism evidence="3 4">
    <name type="scientific">Candidatus Shapirobacteria bacterium CG10_big_fil_rev_8_21_14_0_10_40_9</name>
    <dbReference type="NCBI Taxonomy" id="1974888"/>
    <lineage>
        <taxon>Bacteria</taxon>
        <taxon>Candidatus Shapironibacteriota</taxon>
    </lineage>
</organism>
<dbReference type="Pfam" id="PF13083">
    <property type="entry name" value="KH_KhpA-B"/>
    <property type="match status" value="1"/>
</dbReference>
<feature type="domain" description="R3H" evidence="2">
    <location>
        <begin position="107"/>
        <end position="173"/>
    </location>
</feature>
<dbReference type="SMART" id="SM00393">
    <property type="entry name" value="R3H"/>
    <property type="match status" value="1"/>
</dbReference>
<protein>
    <recommendedName>
        <fullName evidence="2">R3H domain-containing protein</fullName>
    </recommendedName>
</protein>
<evidence type="ECO:0000313" key="4">
    <source>
        <dbReference type="Proteomes" id="UP000231474"/>
    </source>
</evidence>
<evidence type="ECO:0000256" key="1">
    <source>
        <dbReference type="SAM" id="MobiDB-lite"/>
    </source>
</evidence>
<dbReference type="CDD" id="cd02414">
    <property type="entry name" value="KH-II_Jag"/>
    <property type="match status" value="1"/>
</dbReference>
<dbReference type="InterPro" id="IPR039247">
    <property type="entry name" value="KhpB"/>
</dbReference>
<dbReference type="Gene3D" id="3.30.1370.50">
    <property type="entry name" value="R3H-like domain"/>
    <property type="match status" value="1"/>
</dbReference>
<dbReference type="InterPro" id="IPR015946">
    <property type="entry name" value="KH_dom-like_a/b"/>
</dbReference>
<evidence type="ECO:0000313" key="3">
    <source>
        <dbReference type="EMBL" id="PJE67440.1"/>
    </source>
</evidence>
<dbReference type="PROSITE" id="PS51061">
    <property type="entry name" value="R3H"/>
    <property type="match status" value="1"/>
</dbReference>
<dbReference type="CDD" id="cd02644">
    <property type="entry name" value="R3H_jag"/>
    <property type="match status" value="1"/>
</dbReference>
<dbReference type="InterPro" id="IPR036867">
    <property type="entry name" value="R3H_dom_sf"/>
</dbReference>
<dbReference type="InterPro" id="IPR034079">
    <property type="entry name" value="R3H_KhpB"/>
</dbReference>
<dbReference type="GO" id="GO:0003723">
    <property type="term" value="F:RNA binding"/>
    <property type="evidence" value="ECO:0007669"/>
    <property type="project" value="InterPro"/>
</dbReference>
<dbReference type="PANTHER" id="PTHR35800:SF1">
    <property type="entry name" value="RNA-BINDING PROTEIN KHPB"/>
    <property type="match status" value="1"/>
</dbReference>
<dbReference type="SUPFAM" id="SSF82708">
    <property type="entry name" value="R3H domain"/>
    <property type="match status" value="1"/>
</dbReference>
<dbReference type="EMBL" id="PFEK01000046">
    <property type="protein sequence ID" value="PJE67440.1"/>
    <property type="molecule type" value="Genomic_DNA"/>
</dbReference>
<evidence type="ECO:0000259" key="2">
    <source>
        <dbReference type="PROSITE" id="PS51061"/>
    </source>
</evidence>